<name>A0A8H5M117_9AGAR</name>
<dbReference type="EMBL" id="JAACJP010000026">
    <property type="protein sequence ID" value="KAF5376958.1"/>
    <property type="molecule type" value="Genomic_DNA"/>
</dbReference>
<protein>
    <submittedName>
        <fullName evidence="2">Uncharacterized protein</fullName>
    </submittedName>
</protein>
<dbReference type="OrthoDB" id="2743634at2759"/>
<gene>
    <name evidence="2" type="ORF">D9615_007255</name>
</gene>
<keyword evidence="3" id="KW-1185">Reference proteome</keyword>
<dbReference type="Proteomes" id="UP000565441">
    <property type="component" value="Unassembled WGS sequence"/>
</dbReference>
<proteinExistence type="predicted"/>
<accession>A0A8H5M117</accession>
<feature type="compositionally biased region" description="Low complexity" evidence="1">
    <location>
        <begin position="105"/>
        <end position="116"/>
    </location>
</feature>
<organism evidence="2 3">
    <name type="scientific">Tricholomella constricta</name>
    <dbReference type="NCBI Taxonomy" id="117010"/>
    <lineage>
        <taxon>Eukaryota</taxon>
        <taxon>Fungi</taxon>
        <taxon>Dikarya</taxon>
        <taxon>Basidiomycota</taxon>
        <taxon>Agaricomycotina</taxon>
        <taxon>Agaricomycetes</taxon>
        <taxon>Agaricomycetidae</taxon>
        <taxon>Agaricales</taxon>
        <taxon>Tricholomatineae</taxon>
        <taxon>Lyophyllaceae</taxon>
        <taxon>Tricholomella</taxon>
    </lineage>
</organism>
<evidence type="ECO:0000313" key="3">
    <source>
        <dbReference type="Proteomes" id="UP000565441"/>
    </source>
</evidence>
<evidence type="ECO:0000256" key="1">
    <source>
        <dbReference type="SAM" id="MobiDB-lite"/>
    </source>
</evidence>
<reference evidence="2 3" key="1">
    <citation type="journal article" date="2020" name="ISME J.">
        <title>Uncovering the hidden diversity of litter-decomposition mechanisms in mushroom-forming fungi.</title>
        <authorList>
            <person name="Floudas D."/>
            <person name="Bentzer J."/>
            <person name="Ahren D."/>
            <person name="Johansson T."/>
            <person name="Persson P."/>
            <person name="Tunlid A."/>
        </authorList>
    </citation>
    <scope>NUCLEOTIDE SEQUENCE [LARGE SCALE GENOMIC DNA]</scope>
    <source>
        <strain evidence="2 3">CBS 661.87</strain>
    </source>
</reference>
<comment type="caution">
    <text evidence="2">The sequence shown here is derived from an EMBL/GenBank/DDBJ whole genome shotgun (WGS) entry which is preliminary data.</text>
</comment>
<dbReference type="AlphaFoldDB" id="A0A8H5M117"/>
<evidence type="ECO:0000313" key="2">
    <source>
        <dbReference type="EMBL" id="KAF5376958.1"/>
    </source>
</evidence>
<feature type="region of interest" description="Disordered" evidence="1">
    <location>
        <begin position="84"/>
        <end position="122"/>
    </location>
</feature>
<sequence>MSLAQAALVSSLSAGSSSTPTAVGKEKAPMIQSTLLAALDKAKDKKKRVLTLENGDELDLMSSLPVTPQVLGAMRARIVELENEIAQQPPKKRARLSHAPDADEASTSAAGPSTASLKADEKKRKMQVKKMFDRLKRECKSDAVKFQGSAKIIKFDEVYSEAEFDMLFKGKGLLIQPTPNNKPKSVVTIIHFHSQAHIESFFGEELKPLKGNNWTRGGIPARTFGGGFGGFGSTFTKSVKTGAVDIAIRSLEVNYSKNNMKCTLKFEVAQLGGYNHGYDSDY</sequence>